<accession>A0A1I3X572</accession>
<evidence type="ECO:0000313" key="15">
    <source>
        <dbReference type="EMBL" id="SFK14775.1"/>
    </source>
</evidence>
<dbReference type="Gene3D" id="3.30.70.100">
    <property type="match status" value="1"/>
</dbReference>
<dbReference type="Gene3D" id="1.10.287.1260">
    <property type="match status" value="1"/>
</dbReference>
<feature type="transmembrane region" description="Helical" evidence="9">
    <location>
        <begin position="690"/>
        <end position="707"/>
    </location>
</feature>
<dbReference type="STRING" id="52441.SAMN05216302_1001125"/>
<dbReference type="InterPro" id="IPR025692">
    <property type="entry name" value="MscS_IM_dom1"/>
</dbReference>
<dbReference type="InterPro" id="IPR049278">
    <property type="entry name" value="MS_channel_C"/>
</dbReference>
<sequence>MNSKSNIFLCYDKVLVSRIFYCLGVLFLIFISFSYPVLAANKQNSYVEIETTLKEKRNKTSVMLREVEERIATLKKIESLSPQQQSELSSLIKAHEFLHKSIESVDQTVHYVESSKNAPQQLKVLERKLDAPLQRDELKIKDIDLKQPLEKLEIQFDGIRKTLEKAQKERTEIEAEITRRAERQPKIQEELSMTHKRIEELKQTTAAVPGTASHNPIEAQKIAQSAELDYLTQLLKKLELEDRSYNQHRELLRAQRHAAERNVLIAERNYNFFEQIINQLRTEAAARTKQVADTASLAADSAHPLVKAIIDENKLLAVELEKITEDGALISKEKKRLGRALTTIEHTYNRIREKIAQTGLTNAIGLKLRNDRKQLPDIGMHEKKIEMRNLEINRVQLRRIELEDRLLELVDVDQQVLQLMADAKIDLTGDARDQLQAAVYRALDRQKEDYLDELINAYDVYFENKLYPLLERELKFVALIKDYKEFIDTRILWIQSSPVIELGDIQRLGEATAWLLNPSSWIQTFTFLGNDFHDNLLRIMPLLFLVALLLSMRFYLRKKLSEFGRYVTKLSKAQFIDTLWAVAVTLLMALAWPLFIYLIAWRIQQMESNSTFTLAIGCGLAALAYLLFSGLVLRHICRKEGLGELHFRWKVENMQLIRQQLAWYLSVMLPLIFVFVVTLEQPTEAHHDSLGRLVFFILMAATTLLIYRLMHPESGLLKNYLEKNSEGWVGRLTGLWFMILLITPAGLAITAAGGYMYTAGQLSLHIINSILLIFAVIVARGLLIRWLNIVQRKLAIEQWRKKLAAQAEQAQEDDKTKTTDTSEQIHVEEDELDVEVISTQTMKLLNTAYWFTIVIGLALIWAQVLPAFNMLNEVVLWNTEVTSTDSGGETKSLVPITLASLLLAIVIFMMTFFISNNIPGLLEIVILQRLPFTPSGRYAIASIARYFIIIFGFAMTFSALGIGWSKVQWLAAAVTVGLGFGLQEIFANFVSGLIILFERPVRVGDVVTLGNISGKVSRIQMRATTIIDWDRKELIIPNKEFVTGQVINWSLSDSILRILIPVGIAYGSDTKLANDILLSIAQDHPNVLKEPESSARFVAFGESSLNFELRVFIPEPDLLLETRHDLLMEIDRRFRESKIEIAFPHQDIHIRSLPDQISIVSRSITAGQVNGQTMQ</sequence>
<dbReference type="InterPro" id="IPR024393">
    <property type="entry name" value="MscS_porin"/>
</dbReference>
<dbReference type="SUPFAM" id="SSF82689">
    <property type="entry name" value="Mechanosensitive channel protein MscS (YggB), C-terminal domain"/>
    <property type="match status" value="1"/>
</dbReference>
<dbReference type="Pfam" id="PF12794">
    <property type="entry name" value="MscS_TM"/>
    <property type="match status" value="1"/>
</dbReference>
<dbReference type="InterPro" id="IPR011066">
    <property type="entry name" value="MscS_channel_C_sf"/>
</dbReference>
<evidence type="ECO:0000256" key="1">
    <source>
        <dbReference type="ARBA" id="ARBA00004651"/>
    </source>
</evidence>
<keyword evidence="6 9" id="KW-1133">Transmembrane helix</keyword>
<evidence type="ECO:0000256" key="7">
    <source>
        <dbReference type="ARBA" id="ARBA00023136"/>
    </source>
</evidence>
<keyword evidence="3" id="KW-1003">Cell membrane</keyword>
<feature type="transmembrane region" description="Helical" evidence="9">
    <location>
        <begin position="943"/>
        <end position="964"/>
    </location>
</feature>
<dbReference type="InterPro" id="IPR049142">
    <property type="entry name" value="MS_channel_1st"/>
</dbReference>
<feature type="coiled-coil region" evidence="8">
    <location>
        <begin position="149"/>
        <end position="183"/>
    </location>
</feature>
<evidence type="ECO:0000259" key="10">
    <source>
        <dbReference type="Pfam" id="PF00924"/>
    </source>
</evidence>
<evidence type="ECO:0000256" key="6">
    <source>
        <dbReference type="ARBA" id="ARBA00022989"/>
    </source>
</evidence>
<dbReference type="InterPro" id="IPR010920">
    <property type="entry name" value="LSM_dom_sf"/>
</dbReference>
<feature type="domain" description="Mechanosensitive ion channel inner membrane" evidence="11">
    <location>
        <begin position="538"/>
        <end position="877"/>
    </location>
</feature>
<evidence type="ECO:0000256" key="2">
    <source>
        <dbReference type="ARBA" id="ARBA00008017"/>
    </source>
</evidence>
<feature type="transmembrane region" description="Helical" evidence="9">
    <location>
        <begin position="536"/>
        <end position="556"/>
    </location>
</feature>
<keyword evidence="5" id="KW-0732">Signal</keyword>
<feature type="domain" description="Mechanosensitive ion channel MscS" evidence="10">
    <location>
        <begin position="985"/>
        <end position="1050"/>
    </location>
</feature>
<evidence type="ECO:0000259" key="11">
    <source>
        <dbReference type="Pfam" id="PF12794"/>
    </source>
</evidence>
<dbReference type="GO" id="GO:0005886">
    <property type="term" value="C:plasma membrane"/>
    <property type="evidence" value="ECO:0007669"/>
    <property type="project" value="UniProtKB-SubCell"/>
</dbReference>
<dbReference type="AlphaFoldDB" id="A0A1I3X572"/>
<evidence type="ECO:0000259" key="14">
    <source>
        <dbReference type="Pfam" id="PF21088"/>
    </source>
</evidence>
<dbReference type="Gene3D" id="2.30.30.60">
    <property type="match status" value="1"/>
</dbReference>
<dbReference type="GO" id="GO:0008381">
    <property type="term" value="F:mechanosensitive monoatomic ion channel activity"/>
    <property type="evidence" value="ECO:0007669"/>
    <property type="project" value="UniProtKB-ARBA"/>
</dbReference>
<comment type="similarity">
    <text evidence="2">Belongs to the MscS (TC 1.A.23) family.</text>
</comment>
<dbReference type="InterPro" id="IPR011014">
    <property type="entry name" value="MscS_channel_TM-2"/>
</dbReference>
<keyword evidence="8" id="KW-0175">Coiled coil</keyword>
<dbReference type="InterPro" id="IPR023408">
    <property type="entry name" value="MscS_beta-dom_sf"/>
</dbReference>
<organism evidence="15 16">
    <name type="scientific">Nitrosomonas aestuarii</name>
    <dbReference type="NCBI Taxonomy" id="52441"/>
    <lineage>
        <taxon>Bacteria</taxon>
        <taxon>Pseudomonadati</taxon>
        <taxon>Pseudomonadota</taxon>
        <taxon>Betaproteobacteria</taxon>
        <taxon>Nitrosomonadales</taxon>
        <taxon>Nitrosomonadaceae</taxon>
        <taxon>Nitrosomonas</taxon>
    </lineage>
</organism>
<gene>
    <name evidence="15" type="ORF">SAMN05216302_1001125</name>
</gene>
<keyword evidence="4 9" id="KW-0812">Transmembrane</keyword>
<dbReference type="Pfam" id="PF21082">
    <property type="entry name" value="MS_channel_3rd"/>
    <property type="match status" value="1"/>
</dbReference>
<evidence type="ECO:0000313" key="16">
    <source>
        <dbReference type="Proteomes" id="UP000199533"/>
    </source>
</evidence>
<feature type="transmembrane region" description="Helical" evidence="9">
    <location>
        <begin position="20"/>
        <end position="38"/>
    </location>
</feature>
<dbReference type="Pfam" id="PF21088">
    <property type="entry name" value="MS_channel_1st"/>
    <property type="match status" value="1"/>
</dbReference>
<dbReference type="PANTHER" id="PTHR30347">
    <property type="entry name" value="POTASSIUM CHANNEL RELATED"/>
    <property type="match status" value="1"/>
</dbReference>
<feature type="domain" description="Mechanosensitive ion channel transmembrane helices 2/3" evidence="14">
    <location>
        <begin position="943"/>
        <end position="983"/>
    </location>
</feature>
<comment type="subcellular location">
    <subcellularLocation>
        <location evidence="1">Cell membrane</location>
        <topology evidence="1">Multi-pass membrane protein</topology>
    </subcellularLocation>
</comment>
<evidence type="ECO:0000256" key="9">
    <source>
        <dbReference type="SAM" id="Phobius"/>
    </source>
</evidence>
<dbReference type="SUPFAM" id="SSF82861">
    <property type="entry name" value="Mechanosensitive channel protein MscS (YggB), transmembrane region"/>
    <property type="match status" value="1"/>
</dbReference>
<dbReference type="Pfam" id="PF00924">
    <property type="entry name" value="MS_channel_2nd"/>
    <property type="match status" value="1"/>
</dbReference>
<protein>
    <submittedName>
        <fullName evidence="15">Potassium efflux system protein</fullName>
    </submittedName>
</protein>
<dbReference type="FunFam" id="1.10.287.1260:FF:000002">
    <property type="entry name" value="Potassium efflux system KefA"/>
    <property type="match status" value="1"/>
</dbReference>
<evidence type="ECO:0000256" key="4">
    <source>
        <dbReference type="ARBA" id="ARBA00022692"/>
    </source>
</evidence>
<feature type="transmembrane region" description="Helical" evidence="9">
    <location>
        <begin position="577"/>
        <end position="600"/>
    </location>
</feature>
<dbReference type="Proteomes" id="UP000199533">
    <property type="component" value="Unassembled WGS sequence"/>
</dbReference>
<reference evidence="16" key="1">
    <citation type="submission" date="2016-10" db="EMBL/GenBank/DDBJ databases">
        <authorList>
            <person name="Varghese N."/>
            <person name="Submissions S."/>
        </authorList>
    </citation>
    <scope>NUCLEOTIDE SEQUENCE [LARGE SCALE GENOMIC DNA]</scope>
    <source>
        <strain evidence="16">Nm69</strain>
    </source>
</reference>
<dbReference type="PANTHER" id="PTHR30347:SF1">
    <property type="entry name" value="MECHANOSENSITIVE CHANNEL MSCK"/>
    <property type="match status" value="1"/>
</dbReference>
<evidence type="ECO:0000256" key="3">
    <source>
        <dbReference type="ARBA" id="ARBA00022475"/>
    </source>
</evidence>
<feature type="transmembrane region" description="Helical" evidence="9">
    <location>
        <begin position="612"/>
        <end position="633"/>
    </location>
</feature>
<evidence type="ECO:0000259" key="12">
    <source>
        <dbReference type="Pfam" id="PF12795"/>
    </source>
</evidence>
<dbReference type="SUPFAM" id="SSF50182">
    <property type="entry name" value="Sm-like ribonucleoproteins"/>
    <property type="match status" value="1"/>
</dbReference>
<dbReference type="EMBL" id="FOSP01000001">
    <property type="protein sequence ID" value="SFK14775.1"/>
    <property type="molecule type" value="Genomic_DNA"/>
</dbReference>
<feature type="transmembrane region" description="Helical" evidence="9">
    <location>
        <begin position="970"/>
        <end position="997"/>
    </location>
</feature>
<feature type="domain" description="Mechanosensitive ion channel MscS C-terminal" evidence="13">
    <location>
        <begin position="1060"/>
        <end position="1141"/>
    </location>
</feature>
<feature type="transmembrane region" description="Helical" evidence="9">
    <location>
        <begin position="661"/>
        <end position="678"/>
    </location>
</feature>
<dbReference type="InterPro" id="IPR006685">
    <property type="entry name" value="MscS_channel_2nd"/>
</dbReference>
<feature type="transmembrane region" description="Helical" evidence="9">
    <location>
        <begin position="728"/>
        <end position="756"/>
    </location>
</feature>
<dbReference type="Pfam" id="PF12795">
    <property type="entry name" value="MscS_porin"/>
    <property type="match status" value="1"/>
</dbReference>
<feature type="transmembrane region" description="Helical" evidence="9">
    <location>
        <begin position="848"/>
        <end position="868"/>
    </location>
</feature>
<evidence type="ECO:0000259" key="13">
    <source>
        <dbReference type="Pfam" id="PF21082"/>
    </source>
</evidence>
<feature type="transmembrane region" description="Helical" evidence="9">
    <location>
        <begin position="762"/>
        <end position="783"/>
    </location>
</feature>
<feature type="domain" description="Mechanosensitive ion channel MscS porin" evidence="12">
    <location>
        <begin position="71"/>
        <end position="307"/>
    </location>
</feature>
<dbReference type="InterPro" id="IPR052702">
    <property type="entry name" value="MscS-like_channel"/>
</dbReference>
<evidence type="ECO:0000256" key="8">
    <source>
        <dbReference type="SAM" id="Coils"/>
    </source>
</evidence>
<name>A0A1I3X572_9PROT</name>
<feature type="transmembrane region" description="Helical" evidence="9">
    <location>
        <begin position="896"/>
        <end position="922"/>
    </location>
</feature>
<proteinExistence type="inferred from homology"/>
<keyword evidence="16" id="KW-1185">Reference proteome</keyword>
<keyword evidence="7 9" id="KW-0472">Membrane</keyword>
<evidence type="ECO:0000256" key="5">
    <source>
        <dbReference type="ARBA" id="ARBA00022729"/>
    </source>
</evidence>